<dbReference type="InterPro" id="IPR036554">
    <property type="entry name" value="GHMP_kinase_C_sf"/>
</dbReference>
<dbReference type="UniPathway" id="UPA00056">
    <property type="reaction ID" value="UER00094"/>
</dbReference>
<dbReference type="STRING" id="1653476.THC_0822"/>
<dbReference type="Pfam" id="PF08544">
    <property type="entry name" value="GHMP_kinases_C"/>
    <property type="match status" value="1"/>
</dbReference>
<dbReference type="OrthoDB" id="9809438at2"/>
<comment type="similarity">
    <text evidence="1 9">Belongs to the GHMP kinase family. IspE subfamily.</text>
</comment>
<evidence type="ECO:0000313" key="12">
    <source>
        <dbReference type="EMBL" id="BAU23211.1"/>
    </source>
</evidence>
<evidence type="ECO:0000256" key="1">
    <source>
        <dbReference type="ARBA" id="ARBA00009684"/>
    </source>
</evidence>
<keyword evidence="5 9" id="KW-0547">Nucleotide-binding</keyword>
<feature type="binding site" evidence="9">
    <location>
        <begin position="94"/>
        <end position="104"/>
    </location>
    <ligand>
        <name>ATP</name>
        <dbReference type="ChEBI" id="CHEBI:30616"/>
    </ligand>
</feature>
<dbReference type="InterPro" id="IPR004424">
    <property type="entry name" value="IspE"/>
</dbReference>
<evidence type="ECO:0000256" key="5">
    <source>
        <dbReference type="ARBA" id="ARBA00022741"/>
    </source>
</evidence>
<evidence type="ECO:0000256" key="4">
    <source>
        <dbReference type="ARBA" id="ARBA00022679"/>
    </source>
</evidence>
<dbReference type="InterPro" id="IPR014721">
    <property type="entry name" value="Ribsml_uS5_D2-typ_fold_subgr"/>
</dbReference>
<dbReference type="InterPro" id="IPR020568">
    <property type="entry name" value="Ribosomal_Su5_D2-typ_SF"/>
</dbReference>
<dbReference type="PANTHER" id="PTHR43527:SF2">
    <property type="entry name" value="4-DIPHOSPHOCYTIDYL-2-C-METHYL-D-ERYTHRITOL KINASE, CHLOROPLASTIC"/>
    <property type="match status" value="1"/>
</dbReference>
<dbReference type="EMBL" id="AP014945">
    <property type="protein sequence ID" value="BAU23211.1"/>
    <property type="molecule type" value="Genomic_DNA"/>
</dbReference>
<dbReference type="SUPFAM" id="SSF54211">
    <property type="entry name" value="Ribosomal protein S5 domain 2-like"/>
    <property type="match status" value="1"/>
</dbReference>
<feature type="domain" description="GHMP kinase C-terminal" evidence="11">
    <location>
        <begin position="211"/>
        <end position="264"/>
    </location>
</feature>
<dbReference type="PANTHER" id="PTHR43527">
    <property type="entry name" value="4-DIPHOSPHOCYTIDYL-2-C-METHYL-D-ERYTHRITOL KINASE, CHLOROPLASTIC"/>
    <property type="match status" value="1"/>
</dbReference>
<reference evidence="12 13" key="1">
    <citation type="journal article" date="2016" name="Int. J. Syst. Evol. Microbiol.">
        <title>Caldimicrobium thiodismutans sp. nov., a sulfur-disproportionating bacterium isolated from a hot spring, and emended description of the genus Caldimicrobium.</title>
        <authorList>
            <person name="Kojima H."/>
            <person name="Umezawa K."/>
            <person name="Fukui M."/>
        </authorList>
    </citation>
    <scope>NUCLEOTIDE SEQUENCE [LARGE SCALE GENOMIC DNA]</scope>
    <source>
        <strain evidence="12 13">TF1</strain>
    </source>
</reference>
<dbReference type="HAMAP" id="MF_00061">
    <property type="entry name" value="IspE"/>
    <property type="match status" value="1"/>
</dbReference>
<evidence type="ECO:0000313" key="13">
    <source>
        <dbReference type="Proteomes" id="UP000068196"/>
    </source>
</evidence>
<name>A0A0U4W296_9BACT</name>
<evidence type="ECO:0000256" key="2">
    <source>
        <dbReference type="ARBA" id="ARBA00012052"/>
    </source>
</evidence>
<feature type="active site" evidence="9">
    <location>
        <position position="11"/>
    </location>
</feature>
<dbReference type="PATRIC" id="fig|1653476.3.peg.853"/>
<accession>A0A0U4W296</accession>
<evidence type="ECO:0000256" key="7">
    <source>
        <dbReference type="ARBA" id="ARBA00022840"/>
    </source>
</evidence>
<dbReference type="AlphaFoldDB" id="A0A0U4W296"/>
<comment type="catalytic activity">
    <reaction evidence="9">
        <text>4-CDP-2-C-methyl-D-erythritol + ATP = 4-CDP-2-C-methyl-D-erythritol 2-phosphate + ADP + H(+)</text>
        <dbReference type="Rhea" id="RHEA:18437"/>
        <dbReference type="ChEBI" id="CHEBI:15378"/>
        <dbReference type="ChEBI" id="CHEBI:30616"/>
        <dbReference type="ChEBI" id="CHEBI:57823"/>
        <dbReference type="ChEBI" id="CHEBI:57919"/>
        <dbReference type="ChEBI" id="CHEBI:456216"/>
        <dbReference type="EC" id="2.7.1.148"/>
    </reaction>
</comment>
<dbReference type="Proteomes" id="UP000068196">
    <property type="component" value="Chromosome"/>
</dbReference>
<dbReference type="NCBIfam" id="TIGR00154">
    <property type="entry name" value="ispE"/>
    <property type="match status" value="1"/>
</dbReference>
<evidence type="ECO:0000259" key="11">
    <source>
        <dbReference type="Pfam" id="PF08544"/>
    </source>
</evidence>
<dbReference type="EC" id="2.7.1.148" evidence="2 9"/>
<gene>
    <name evidence="9" type="primary">ispE</name>
    <name evidence="12" type="ORF">THC_0822</name>
</gene>
<dbReference type="Pfam" id="PF00288">
    <property type="entry name" value="GHMP_kinases_N"/>
    <property type="match status" value="1"/>
</dbReference>
<evidence type="ECO:0000256" key="3">
    <source>
        <dbReference type="ARBA" id="ARBA00017473"/>
    </source>
</evidence>
<dbReference type="InterPro" id="IPR006204">
    <property type="entry name" value="GHMP_kinase_N_dom"/>
</dbReference>
<keyword evidence="9" id="KW-0414">Isoprene biosynthesis</keyword>
<organism evidence="12 13">
    <name type="scientific">Caldimicrobium thiodismutans</name>
    <dbReference type="NCBI Taxonomy" id="1653476"/>
    <lineage>
        <taxon>Bacteria</taxon>
        <taxon>Pseudomonadati</taxon>
        <taxon>Thermodesulfobacteriota</taxon>
        <taxon>Thermodesulfobacteria</taxon>
        <taxon>Thermodesulfobacteriales</taxon>
        <taxon>Thermodesulfobacteriaceae</taxon>
        <taxon>Caldimicrobium</taxon>
    </lineage>
</organism>
<feature type="domain" description="GHMP kinase N-terminal" evidence="10">
    <location>
        <begin position="66"/>
        <end position="139"/>
    </location>
</feature>
<dbReference type="Gene3D" id="3.30.230.10">
    <property type="match status" value="1"/>
</dbReference>
<keyword evidence="13" id="KW-1185">Reference proteome</keyword>
<keyword evidence="7 9" id="KW-0067">ATP-binding</keyword>
<dbReference type="Gene3D" id="3.30.70.890">
    <property type="entry name" value="GHMP kinase, C-terminal domain"/>
    <property type="match status" value="1"/>
</dbReference>
<dbReference type="KEGG" id="cthi:THC_0822"/>
<dbReference type="GO" id="GO:0019288">
    <property type="term" value="P:isopentenyl diphosphate biosynthetic process, methylerythritol 4-phosphate pathway"/>
    <property type="evidence" value="ECO:0007669"/>
    <property type="project" value="UniProtKB-UniRule"/>
</dbReference>
<dbReference type="RefSeq" id="WP_068513711.1">
    <property type="nucleotide sequence ID" value="NZ_AP014945.1"/>
</dbReference>
<dbReference type="PIRSF" id="PIRSF010376">
    <property type="entry name" value="IspE"/>
    <property type="match status" value="1"/>
</dbReference>
<comment type="pathway">
    <text evidence="9">Isoprenoid biosynthesis; isopentenyl diphosphate biosynthesis via DXP pathway; isopentenyl diphosphate from 1-deoxy-D-xylulose 5-phosphate: step 3/6.</text>
</comment>
<keyword evidence="6 9" id="KW-0418">Kinase</keyword>
<proteinExistence type="inferred from homology"/>
<feature type="active site" evidence="9">
    <location>
        <position position="134"/>
    </location>
</feature>
<comment type="function">
    <text evidence="9">Catalyzes the phosphorylation of the position 2 hydroxy group of 4-diphosphocytidyl-2C-methyl-D-erythritol.</text>
</comment>
<dbReference type="InterPro" id="IPR013750">
    <property type="entry name" value="GHMP_kinase_C_dom"/>
</dbReference>
<protein>
    <recommendedName>
        <fullName evidence="3 9">4-diphosphocytidyl-2-C-methyl-D-erythritol kinase</fullName>
        <shortName evidence="9">CMK</shortName>
        <ecNumber evidence="2 9">2.7.1.148</ecNumber>
    </recommendedName>
    <alternativeName>
        <fullName evidence="8 9">4-(cytidine-5'-diphospho)-2-C-methyl-D-erythritol kinase</fullName>
    </alternativeName>
</protein>
<evidence type="ECO:0000256" key="8">
    <source>
        <dbReference type="ARBA" id="ARBA00032554"/>
    </source>
</evidence>
<evidence type="ECO:0000259" key="10">
    <source>
        <dbReference type="Pfam" id="PF00288"/>
    </source>
</evidence>
<keyword evidence="4 9" id="KW-0808">Transferase</keyword>
<dbReference type="GO" id="GO:0050515">
    <property type="term" value="F:4-(cytidine 5'-diphospho)-2-C-methyl-D-erythritol kinase activity"/>
    <property type="evidence" value="ECO:0007669"/>
    <property type="project" value="UniProtKB-UniRule"/>
</dbReference>
<dbReference type="GO" id="GO:0005524">
    <property type="term" value="F:ATP binding"/>
    <property type="evidence" value="ECO:0007669"/>
    <property type="project" value="UniProtKB-UniRule"/>
</dbReference>
<dbReference type="SUPFAM" id="SSF55060">
    <property type="entry name" value="GHMP Kinase, C-terminal domain"/>
    <property type="match status" value="1"/>
</dbReference>
<sequence>MKSLFCLAPAKINLTLQVLRKREDCYHEIYSLFQKVSLFDELEIERERPSFELIFECDEEIELEKNLLYKAWRLFKNTFQVKEEIKIWVKKRIPLGAGLGGGSSNAGTLLKNLAKLYEIERAKLFPIAVSLGADVPFFLEDLFAAEATGIGEILKPFPSFSVYYLLLYPGFKIDTAWAYHTLNLTKEKNPIKYEASLPPWEKKEGLLNDFKGLLYKKYPLYEDLERALKEVGAKGVSISGTGSTLFGVFEKLPTNAYLRLKKFLKGGKIFLVKNLNGSGGN</sequence>
<reference evidence="13" key="2">
    <citation type="journal article" date="2016" name="Int. J. Syst. Evol. Microbiol.">
        <title>Caldimicrobium thiodismutans sp. nov., a sulfur-disproportionating bacterium isolated from a hot spring.</title>
        <authorList>
            <person name="Kojima H."/>
            <person name="Umezawa K."/>
            <person name="Fukui M."/>
        </authorList>
    </citation>
    <scope>NUCLEOTIDE SEQUENCE [LARGE SCALE GENOMIC DNA]</scope>
    <source>
        <strain evidence="13">TF1</strain>
    </source>
</reference>
<evidence type="ECO:0000256" key="6">
    <source>
        <dbReference type="ARBA" id="ARBA00022777"/>
    </source>
</evidence>
<evidence type="ECO:0000256" key="9">
    <source>
        <dbReference type="HAMAP-Rule" id="MF_00061"/>
    </source>
</evidence>
<dbReference type="GO" id="GO:0016114">
    <property type="term" value="P:terpenoid biosynthetic process"/>
    <property type="evidence" value="ECO:0007669"/>
    <property type="project" value="UniProtKB-UniRule"/>
</dbReference>